<dbReference type="Proteomes" id="UP000196052">
    <property type="component" value="Unassembled WGS sequence"/>
</dbReference>
<evidence type="ECO:0000313" key="1">
    <source>
        <dbReference type="EMBL" id="SCC61515.1"/>
    </source>
</evidence>
<reference evidence="2" key="1">
    <citation type="submission" date="2016-08" db="EMBL/GenBank/DDBJ databases">
        <authorList>
            <person name="Seilhamer J.J."/>
        </authorList>
    </citation>
    <scope>NUCLEOTIDE SEQUENCE [LARGE SCALE GENOMIC DNA]</scope>
    <source>
        <strain evidence="2">INRA Bc05-F1</strain>
    </source>
</reference>
<dbReference type="EMBL" id="FMBG01000021">
    <property type="protein sequence ID" value="SCC61515.1"/>
    <property type="molecule type" value="Genomic_DNA"/>
</dbReference>
<protein>
    <submittedName>
        <fullName evidence="2">Uncharacterized protein</fullName>
    </submittedName>
</protein>
<evidence type="ECO:0000313" key="3">
    <source>
        <dbReference type="Proteomes" id="UP000195728"/>
    </source>
</evidence>
<name>A0A1C4G5Q4_9BACI</name>
<reference evidence="3 4" key="2">
    <citation type="submission" date="2016-08" db="EMBL/GenBank/DDBJ databases">
        <authorList>
            <person name="Loux V."/>
            <person name="Rue O."/>
        </authorList>
    </citation>
    <scope>NUCLEOTIDE SEQUENCE [LARGE SCALE GENOMIC DNA]</scope>
    <source>
        <strain evidence="4">INRA Bc05-F1</strain>
        <strain evidence="1 3">WSBC_10311</strain>
    </source>
</reference>
<accession>A0A1C4G5Q4</accession>
<gene>
    <name evidence="2" type="ORF">BC05F1_05426</name>
    <name evidence="1" type="ORF">BC10311_05091</name>
</gene>
<evidence type="ECO:0000313" key="2">
    <source>
        <dbReference type="EMBL" id="SCC63482.1"/>
    </source>
</evidence>
<organism evidence="2 4">
    <name type="scientific">Bacillus wiedmannii</name>
    <dbReference type="NCBI Taxonomy" id="1890302"/>
    <lineage>
        <taxon>Bacteria</taxon>
        <taxon>Bacillati</taxon>
        <taxon>Bacillota</taxon>
        <taxon>Bacilli</taxon>
        <taxon>Bacillales</taxon>
        <taxon>Bacillaceae</taxon>
        <taxon>Bacillus</taxon>
        <taxon>Bacillus cereus group</taxon>
    </lineage>
</organism>
<proteinExistence type="predicted"/>
<evidence type="ECO:0000313" key="4">
    <source>
        <dbReference type="Proteomes" id="UP000196052"/>
    </source>
</evidence>
<dbReference type="EMBL" id="FMBE01000015">
    <property type="protein sequence ID" value="SCC63482.1"/>
    <property type="molecule type" value="Genomic_DNA"/>
</dbReference>
<dbReference type="Proteomes" id="UP000195728">
    <property type="component" value="Unassembled WGS sequence"/>
</dbReference>
<sequence>MLYVIAENNNEPFET</sequence>